<organism evidence="1 2">
    <name type="scientific">Zalaria obscura</name>
    <dbReference type="NCBI Taxonomy" id="2024903"/>
    <lineage>
        <taxon>Eukaryota</taxon>
        <taxon>Fungi</taxon>
        <taxon>Dikarya</taxon>
        <taxon>Ascomycota</taxon>
        <taxon>Pezizomycotina</taxon>
        <taxon>Dothideomycetes</taxon>
        <taxon>Dothideomycetidae</taxon>
        <taxon>Dothideales</taxon>
        <taxon>Zalariaceae</taxon>
        <taxon>Zalaria</taxon>
    </lineage>
</organism>
<proteinExistence type="predicted"/>
<protein>
    <submittedName>
        <fullName evidence="1">Uncharacterized protein</fullName>
    </submittedName>
</protein>
<gene>
    <name evidence="1" type="ORF">M8818_004513</name>
</gene>
<dbReference type="EMBL" id="JAMKPW020000022">
    <property type="protein sequence ID" value="KAK8206679.1"/>
    <property type="molecule type" value="Genomic_DNA"/>
</dbReference>
<keyword evidence="2" id="KW-1185">Reference proteome</keyword>
<sequence length="202" mass="22452">MQQAPNTWRVEGGYQTFTPPIMFQGFPAGLLFLGPAPPYAVPPPPPPPPGLLYGFPSQMMLPVVPTASKKEKAPKKKSSHDSPVEKGVNYMYPKNHTHLHVVKDRKLWEKPGTDFDLKIWKVGTGYSSNDLIERLLDEDADGCKGWTLTEVTELGDGHFDKKLQAMTIAYGSDKAKGTLASVGWNEKRGDSRPPVWVCLYKE</sequence>
<reference evidence="1" key="1">
    <citation type="submission" date="2024-02" db="EMBL/GenBank/DDBJ databases">
        <title>Metagenome Assembled Genome of Zalaria obscura JY119.</title>
        <authorList>
            <person name="Vighnesh L."/>
            <person name="Jagadeeshwari U."/>
            <person name="Venkata Ramana C."/>
            <person name="Sasikala C."/>
        </authorList>
    </citation>
    <scope>NUCLEOTIDE SEQUENCE</scope>
    <source>
        <strain evidence="1">JY119</strain>
    </source>
</reference>
<evidence type="ECO:0000313" key="2">
    <source>
        <dbReference type="Proteomes" id="UP001320706"/>
    </source>
</evidence>
<comment type="caution">
    <text evidence="1">The sequence shown here is derived from an EMBL/GenBank/DDBJ whole genome shotgun (WGS) entry which is preliminary data.</text>
</comment>
<dbReference type="Proteomes" id="UP001320706">
    <property type="component" value="Unassembled WGS sequence"/>
</dbReference>
<name>A0ACC3SBC1_9PEZI</name>
<accession>A0ACC3SBC1</accession>
<evidence type="ECO:0000313" key="1">
    <source>
        <dbReference type="EMBL" id="KAK8206679.1"/>
    </source>
</evidence>